<dbReference type="EMBL" id="WNWW01000062">
    <property type="protein sequence ID" value="KAF3430393.1"/>
    <property type="molecule type" value="Genomic_DNA"/>
</dbReference>
<evidence type="ECO:0000313" key="2">
    <source>
        <dbReference type="Proteomes" id="UP000655588"/>
    </source>
</evidence>
<dbReference type="Proteomes" id="UP000655588">
    <property type="component" value="Unassembled WGS sequence"/>
</dbReference>
<dbReference type="AlphaFoldDB" id="A0A833WFP5"/>
<name>A0A833WFP5_9HYME</name>
<sequence>MPRQPLYGIEKFDLFCHNCATLIKVHIFIILKRNELDIICHIIVIIASFSRTIIFHHECICKYINSDIRLHFISRRGIISSSLQYDVP</sequence>
<organism evidence="1 2">
    <name type="scientific">Frieseomelitta varia</name>
    <dbReference type="NCBI Taxonomy" id="561572"/>
    <lineage>
        <taxon>Eukaryota</taxon>
        <taxon>Metazoa</taxon>
        <taxon>Ecdysozoa</taxon>
        <taxon>Arthropoda</taxon>
        <taxon>Hexapoda</taxon>
        <taxon>Insecta</taxon>
        <taxon>Pterygota</taxon>
        <taxon>Neoptera</taxon>
        <taxon>Endopterygota</taxon>
        <taxon>Hymenoptera</taxon>
        <taxon>Apocrita</taxon>
        <taxon>Aculeata</taxon>
        <taxon>Apoidea</taxon>
        <taxon>Anthophila</taxon>
        <taxon>Apidae</taxon>
        <taxon>Frieseomelitta</taxon>
    </lineage>
</organism>
<comment type="caution">
    <text evidence="1">The sequence shown here is derived from an EMBL/GenBank/DDBJ whole genome shotgun (WGS) entry which is preliminary data.</text>
</comment>
<protein>
    <submittedName>
        <fullName evidence="1">Uncharacterized protein</fullName>
    </submittedName>
</protein>
<reference evidence="1" key="1">
    <citation type="submission" date="2019-11" db="EMBL/GenBank/DDBJ databases">
        <title>The nuclear and mitochondrial genomes of Frieseomelitta varia - a highly eusocial stingless bee (Meliponini) with a permanently sterile worker caste.</title>
        <authorList>
            <person name="Freitas F.C.P."/>
            <person name="Lourenco A.P."/>
            <person name="Nunes F.M.F."/>
            <person name="Paschoal A.R."/>
            <person name="Abreu F.C.P."/>
            <person name="Barbin F.O."/>
            <person name="Bataglia L."/>
            <person name="Cardoso-Junior C.A.M."/>
            <person name="Cervoni M.S."/>
            <person name="Silva S.R."/>
            <person name="Dalarmi F."/>
            <person name="Del Lama M.A."/>
            <person name="Depintor T.S."/>
            <person name="Ferreira K.M."/>
            <person name="Goria P.S."/>
            <person name="Jaskot M.C."/>
            <person name="Lago D.C."/>
            <person name="Luna-Lucena D."/>
            <person name="Moda L.M."/>
            <person name="Nascimento L."/>
            <person name="Pedrino M."/>
            <person name="Rabico F.O."/>
            <person name="Sanches F.C."/>
            <person name="Santos D.E."/>
            <person name="Santos C.G."/>
            <person name="Vieira J."/>
            <person name="Lopes T.F."/>
            <person name="Barchuk A.R."/>
            <person name="Hartfelder K."/>
            <person name="Simoes Z.L.P."/>
            <person name="Bitondi M.M.G."/>
            <person name="Pinheiro D.G."/>
        </authorList>
    </citation>
    <scope>NUCLEOTIDE SEQUENCE</scope>
    <source>
        <strain evidence="1">USP_RPSP 00005682</strain>
        <tissue evidence="1">Whole individual</tissue>
    </source>
</reference>
<accession>A0A833WFP5</accession>
<evidence type="ECO:0000313" key="1">
    <source>
        <dbReference type="EMBL" id="KAF3430393.1"/>
    </source>
</evidence>
<proteinExistence type="predicted"/>
<keyword evidence="2" id="KW-1185">Reference proteome</keyword>
<gene>
    <name evidence="1" type="ORF">E2986_11604</name>
</gene>